<name>A0ABX7GMA8_9PSED</name>
<feature type="compositionally biased region" description="Basic and acidic residues" evidence="1">
    <location>
        <begin position="22"/>
        <end position="31"/>
    </location>
</feature>
<evidence type="ECO:0000313" key="2">
    <source>
        <dbReference type="EMBL" id="QRK86566.1"/>
    </source>
</evidence>
<evidence type="ECO:0000256" key="1">
    <source>
        <dbReference type="SAM" id="MobiDB-lite"/>
    </source>
</evidence>
<accession>A0ABX7GMA8</accession>
<reference evidence="2 3" key="1">
    <citation type="submission" date="2021-02" db="EMBL/GenBank/DDBJ databases">
        <authorList>
            <person name="Cea Torrescassana E."/>
        </authorList>
    </citation>
    <scope>NUCLEOTIDE SEQUENCE [LARGE SCALE GENOMIC DNA]</scope>
    <source>
        <strain evidence="2 3">CT364</strain>
    </source>
</reference>
<reference evidence="2 3" key="2">
    <citation type="submission" date="2021-03" db="EMBL/GenBank/DDBJ databases">
        <title>P. granadensis CT364 genome publication.</title>
        <authorList>
            <person name="Stach J."/>
            <person name="Montero-Calasanz Md.C."/>
        </authorList>
    </citation>
    <scope>NUCLEOTIDE SEQUENCE [LARGE SCALE GENOMIC DNA]</scope>
    <source>
        <strain evidence="2 3">CT364</strain>
    </source>
</reference>
<dbReference type="RefSeq" id="WP_203421848.1">
    <property type="nucleotide sequence ID" value="NZ_CP069352.1"/>
</dbReference>
<dbReference type="Proteomes" id="UP000663686">
    <property type="component" value="Chromosome"/>
</dbReference>
<feature type="region of interest" description="Disordered" evidence="1">
    <location>
        <begin position="1"/>
        <end position="55"/>
    </location>
</feature>
<evidence type="ECO:0008006" key="4">
    <source>
        <dbReference type="Google" id="ProtNLM"/>
    </source>
</evidence>
<evidence type="ECO:0000313" key="3">
    <source>
        <dbReference type="Proteomes" id="UP000663686"/>
    </source>
</evidence>
<feature type="compositionally biased region" description="Basic and acidic residues" evidence="1">
    <location>
        <begin position="44"/>
        <end position="55"/>
    </location>
</feature>
<organism evidence="2 3">
    <name type="scientific">Pseudomonas granadensis</name>
    <dbReference type="NCBI Taxonomy" id="1421430"/>
    <lineage>
        <taxon>Bacteria</taxon>
        <taxon>Pseudomonadati</taxon>
        <taxon>Pseudomonadota</taxon>
        <taxon>Gammaproteobacteria</taxon>
        <taxon>Pseudomonadales</taxon>
        <taxon>Pseudomonadaceae</taxon>
        <taxon>Pseudomonas</taxon>
    </lineage>
</organism>
<keyword evidence="3" id="KW-1185">Reference proteome</keyword>
<gene>
    <name evidence="2" type="ORF">JN757_12630</name>
</gene>
<dbReference type="EMBL" id="CP069352">
    <property type="protein sequence ID" value="QRK86566.1"/>
    <property type="molecule type" value="Genomic_DNA"/>
</dbReference>
<protein>
    <recommendedName>
        <fullName evidence="4">Nucleotide exchange factor GrpE</fullName>
    </recommendedName>
</protein>
<proteinExistence type="predicted"/>
<sequence length="55" mass="6033">MTGEKPNQAPTTPSTEADGLTDDQRVRRENNDQQQGARVTPGPADKEREPEVGRT</sequence>